<evidence type="ECO:0000256" key="10">
    <source>
        <dbReference type="ARBA" id="ARBA00051243"/>
    </source>
</evidence>
<keyword evidence="4" id="KW-0808">Transferase</keyword>
<dbReference type="InterPro" id="IPR017441">
    <property type="entry name" value="Protein_kinase_ATP_BS"/>
</dbReference>
<evidence type="ECO:0000256" key="3">
    <source>
        <dbReference type="ARBA" id="ARBA00011902"/>
    </source>
</evidence>
<evidence type="ECO:0000313" key="15">
    <source>
        <dbReference type="WBParaSite" id="PDA_v2.g24511.t1"/>
    </source>
</evidence>
<keyword evidence="7 11" id="KW-0067">ATP-binding</keyword>
<dbReference type="InterPro" id="IPR000719">
    <property type="entry name" value="Prot_kinase_dom"/>
</dbReference>
<dbReference type="SUPFAM" id="SSF56112">
    <property type="entry name" value="Protein kinase-like (PK-like)"/>
    <property type="match status" value="1"/>
</dbReference>
<dbReference type="GO" id="GO:0005886">
    <property type="term" value="C:plasma membrane"/>
    <property type="evidence" value="ECO:0007669"/>
    <property type="project" value="TreeGrafter"/>
</dbReference>
<sequence length="435" mass="49464">MVIINSTDPEEMPYSAICKEEVLQAGFKARHMSPPLQWYVWVIIGVSILAIVIIAANVLYWRFLRPKDPIDMIAQNFKLNEEEKKLFSNARDKLFIDETMVEVDYNVILGRGASSTVYKAIIKGIAPSLRPKKELESAVSEDYIVAAKVSNQFGREQIEELIGEIEAARTLENHPNICSMLGWSTHLGAPCLLFESMELDLLSYIKSLRVESIDTTSENDSLSQASVPVSEHYSVPDFDENQQKIYLQILWQATKGLEYIASKNIVHRDVAARNFLLSRSGVTFTAKVADFGLCSNVDENTNVYRSTLNKRLPIKWLAIECLVDRTFSQASDVWAFGITMIEMYSCASELYPGIGLNEVTDFLKEGKRMEKPEKMPQEMYDIAFSCWNEDPSSRPTFLDLRDQFETILRSKDYGYLGINENDQEEIDAKSIDVTF</sequence>
<dbReference type="EC" id="2.7.10.1" evidence="3"/>
<evidence type="ECO:0000256" key="12">
    <source>
        <dbReference type="SAM" id="Phobius"/>
    </source>
</evidence>
<dbReference type="GO" id="GO:0043235">
    <property type="term" value="C:receptor complex"/>
    <property type="evidence" value="ECO:0007669"/>
    <property type="project" value="TreeGrafter"/>
</dbReference>
<dbReference type="GO" id="GO:0005524">
    <property type="term" value="F:ATP binding"/>
    <property type="evidence" value="ECO:0007669"/>
    <property type="project" value="UniProtKB-UniRule"/>
</dbReference>
<dbReference type="InterPro" id="IPR020635">
    <property type="entry name" value="Tyr_kinase_cat_dom"/>
</dbReference>
<evidence type="ECO:0000256" key="11">
    <source>
        <dbReference type="PROSITE-ProRule" id="PRU10141"/>
    </source>
</evidence>
<evidence type="ECO:0000256" key="2">
    <source>
        <dbReference type="ARBA" id="ARBA00004308"/>
    </source>
</evidence>
<dbReference type="InterPro" id="IPR011009">
    <property type="entry name" value="Kinase-like_dom_sf"/>
</dbReference>
<evidence type="ECO:0000256" key="7">
    <source>
        <dbReference type="ARBA" id="ARBA00022840"/>
    </source>
</evidence>
<evidence type="ECO:0000256" key="8">
    <source>
        <dbReference type="ARBA" id="ARBA00023136"/>
    </source>
</evidence>
<dbReference type="SMART" id="SM00219">
    <property type="entry name" value="TyrKc"/>
    <property type="match status" value="1"/>
</dbReference>
<evidence type="ECO:0000256" key="5">
    <source>
        <dbReference type="ARBA" id="ARBA00022741"/>
    </source>
</evidence>
<dbReference type="PROSITE" id="PS00107">
    <property type="entry name" value="PROTEIN_KINASE_ATP"/>
    <property type="match status" value="1"/>
</dbReference>
<dbReference type="GO" id="GO:0012505">
    <property type="term" value="C:endomembrane system"/>
    <property type="evidence" value="ECO:0007669"/>
    <property type="project" value="UniProtKB-SubCell"/>
</dbReference>
<accession>A0A914Q1C5</accession>
<dbReference type="PROSITE" id="PS50011">
    <property type="entry name" value="PROTEIN_KINASE_DOM"/>
    <property type="match status" value="1"/>
</dbReference>
<evidence type="ECO:0000259" key="13">
    <source>
        <dbReference type="PROSITE" id="PS50011"/>
    </source>
</evidence>
<evidence type="ECO:0000313" key="14">
    <source>
        <dbReference type="Proteomes" id="UP000887578"/>
    </source>
</evidence>
<dbReference type="InterPro" id="IPR001245">
    <property type="entry name" value="Ser-Thr/Tyr_kinase_cat_dom"/>
</dbReference>
<reference evidence="15" key="1">
    <citation type="submission" date="2022-11" db="UniProtKB">
        <authorList>
            <consortium name="WormBaseParasite"/>
        </authorList>
    </citation>
    <scope>IDENTIFICATION</scope>
</reference>
<dbReference type="GO" id="GO:0048680">
    <property type="term" value="P:positive regulation of axon regeneration"/>
    <property type="evidence" value="ECO:0007669"/>
    <property type="project" value="UniProtKB-ARBA"/>
</dbReference>
<keyword evidence="9" id="KW-0829">Tyrosine-protein kinase</keyword>
<proteinExistence type="predicted"/>
<dbReference type="PRINTS" id="PR00109">
    <property type="entry name" value="TYRKINASE"/>
</dbReference>
<comment type="catalytic activity">
    <reaction evidence="10">
        <text>L-tyrosyl-[protein] + ATP = O-phospho-L-tyrosyl-[protein] + ADP + H(+)</text>
        <dbReference type="Rhea" id="RHEA:10596"/>
        <dbReference type="Rhea" id="RHEA-COMP:10136"/>
        <dbReference type="Rhea" id="RHEA-COMP:20101"/>
        <dbReference type="ChEBI" id="CHEBI:15378"/>
        <dbReference type="ChEBI" id="CHEBI:30616"/>
        <dbReference type="ChEBI" id="CHEBI:46858"/>
        <dbReference type="ChEBI" id="CHEBI:61978"/>
        <dbReference type="ChEBI" id="CHEBI:456216"/>
        <dbReference type="EC" id="2.7.10.1"/>
    </reaction>
</comment>
<organism evidence="14 15">
    <name type="scientific">Panagrolaimus davidi</name>
    <dbReference type="NCBI Taxonomy" id="227884"/>
    <lineage>
        <taxon>Eukaryota</taxon>
        <taxon>Metazoa</taxon>
        <taxon>Ecdysozoa</taxon>
        <taxon>Nematoda</taxon>
        <taxon>Chromadorea</taxon>
        <taxon>Rhabditida</taxon>
        <taxon>Tylenchina</taxon>
        <taxon>Panagrolaimomorpha</taxon>
        <taxon>Panagrolaimoidea</taxon>
        <taxon>Panagrolaimidae</taxon>
        <taxon>Panagrolaimus</taxon>
    </lineage>
</organism>
<dbReference type="PANTHER" id="PTHR24416:SF548">
    <property type="entry name" value="PROTEIN KINASE DOMAIN-CONTAINING PROTEIN"/>
    <property type="match status" value="1"/>
</dbReference>
<dbReference type="Proteomes" id="UP000887578">
    <property type="component" value="Unplaced"/>
</dbReference>
<dbReference type="Gene3D" id="1.10.510.10">
    <property type="entry name" value="Transferase(Phosphotransferase) domain 1"/>
    <property type="match status" value="1"/>
</dbReference>
<dbReference type="GO" id="GO:0004714">
    <property type="term" value="F:transmembrane receptor protein tyrosine kinase activity"/>
    <property type="evidence" value="ECO:0007669"/>
    <property type="project" value="UniProtKB-EC"/>
</dbReference>
<dbReference type="WBParaSite" id="PDA_v2.g24511.t1">
    <property type="protein sequence ID" value="PDA_v2.g24511.t1"/>
    <property type="gene ID" value="PDA_v2.g24511"/>
</dbReference>
<dbReference type="Pfam" id="PF07714">
    <property type="entry name" value="PK_Tyr_Ser-Thr"/>
    <property type="match status" value="1"/>
</dbReference>
<dbReference type="GO" id="GO:0007169">
    <property type="term" value="P:cell surface receptor protein tyrosine kinase signaling pathway"/>
    <property type="evidence" value="ECO:0007669"/>
    <property type="project" value="TreeGrafter"/>
</dbReference>
<dbReference type="PANTHER" id="PTHR24416">
    <property type="entry name" value="TYROSINE-PROTEIN KINASE RECEPTOR"/>
    <property type="match status" value="1"/>
</dbReference>
<keyword evidence="14" id="KW-1185">Reference proteome</keyword>
<comment type="subcellular location">
    <subcellularLocation>
        <location evidence="2">Endomembrane system</location>
    </subcellularLocation>
    <subcellularLocation>
        <location evidence="1">Membrane</location>
        <topology evidence="1">Single-pass membrane protein</topology>
    </subcellularLocation>
</comment>
<evidence type="ECO:0000256" key="9">
    <source>
        <dbReference type="ARBA" id="ARBA00023137"/>
    </source>
</evidence>
<keyword evidence="6" id="KW-0418">Kinase</keyword>
<dbReference type="CDD" id="cd00192">
    <property type="entry name" value="PTKc"/>
    <property type="match status" value="1"/>
</dbReference>
<dbReference type="InterPro" id="IPR008266">
    <property type="entry name" value="Tyr_kinase_AS"/>
</dbReference>
<protein>
    <recommendedName>
        <fullName evidence="3">receptor protein-tyrosine kinase</fullName>
        <ecNumber evidence="3">2.7.10.1</ecNumber>
    </recommendedName>
</protein>
<keyword evidence="12" id="KW-0812">Transmembrane</keyword>
<dbReference type="AlphaFoldDB" id="A0A914Q1C5"/>
<dbReference type="Gene3D" id="3.30.200.20">
    <property type="entry name" value="Phosphorylase Kinase, domain 1"/>
    <property type="match status" value="1"/>
</dbReference>
<name>A0A914Q1C5_9BILA</name>
<feature type="transmembrane region" description="Helical" evidence="12">
    <location>
        <begin position="38"/>
        <end position="60"/>
    </location>
</feature>
<dbReference type="InterPro" id="IPR050122">
    <property type="entry name" value="RTK"/>
</dbReference>
<evidence type="ECO:0000256" key="6">
    <source>
        <dbReference type="ARBA" id="ARBA00022777"/>
    </source>
</evidence>
<evidence type="ECO:0000256" key="4">
    <source>
        <dbReference type="ARBA" id="ARBA00022679"/>
    </source>
</evidence>
<keyword evidence="5 11" id="KW-0547">Nucleotide-binding</keyword>
<feature type="domain" description="Protein kinase" evidence="13">
    <location>
        <begin position="103"/>
        <end position="408"/>
    </location>
</feature>
<keyword evidence="12" id="KW-1133">Transmembrane helix</keyword>
<dbReference type="PROSITE" id="PS00109">
    <property type="entry name" value="PROTEIN_KINASE_TYR"/>
    <property type="match status" value="1"/>
</dbReference>
<keyword evidence="8 12" id="KW-0472">Membrane</keyword>
<dbReference type="GO" id="GO:0061564">
    <property type="term" value="P:axon development"/>
    <property type="evidence" value="ECO:0007669"/>
    <property type="project" value="UniProtKB-ARBA"/>
</dbReference>
<dbReference type="FunFam" id="1.10.510.10:FF:001512">
    <property type="entry name" value="Receptor tyrosine-protein kinase erbB-2"/>
    <property type="match status" value="1"/>
</dbReference>
<evidence type="ECO:0000256" key="1">
    <source>
        <dbReference type="ARBA" id="ARBA00004167"/>
    </source>
</evidence>
<feature type="binding site" evidence="11">
    <location>
        <position position="133"/>
    </location>
    <ligand>
        <name>ATP</name>
        <dbReference type="ChEBI" id="CHEBI:30616"/>
    </ligand>
</feature>